<keyword evidence="2" id="KW-1185">Reference proteome</keyword>
<organism evidence="1 2">
    <name type="scientific">Dreissena polymorpha</name>
    <name type="common">Zebra mussel</name>
    <name type="synonym">Mytilus polymorpha</name>
    <dbReference type="NCBI Taxonomy" id="45954"/>
    <lineage>
        <taxon>Eukaryota</taxon>
        <taxon>Metazoa</taxon>
        <taxon>Spiralia</taxon>
        <taxon>Lophotrochozoa</taxon>
        <taxon>Mollusca</taxon>
        <taxon>Bivalvia</taxon>
        <taxon>Autobranchia</taxon>
        <taxon>Heteroconchia</taxon>
        <taxon>Euheterodonta</taxon>
        <taxon>Imparidentia</taxon>
        <taxon>Neoheterodontei</taxon>
        <taxon>Myida</taxon>
        <taxon>Dreissenoidea</taxon>
        <taxon>Dreissenidae</taxon>
        <taxon>Dreissena</taxon>
    </lineage>
</organism>
<name>A0A9D4ED17_DREPO</name>
<sequence>MRNYIIEPNGKIIRKKELQDKTSNRALRRTVTRSDNMITSVSWRHPYNFDAEILFGYAGNIVFYNIVSMSIDMIAYERINAENCSMKERLTTSSFPAMSRSGSAEMWIGCDETKIF</sequence>
<gene>
    <name evidence="1" type="ORF">DPMN_178252</name>
</gene>
<reference evidence="1" key="2">
    <citation type="submission" date="2020-11" db="EMBL/GenBank/DDBJ databases">
        <authorList>
            <person name="McCartney M.A."/>
            <person name="Auch B."/>
            <person name="Kono T."/>
            <person name="Mallez S."/>
            <person name="Becker A."/>
            <person name="Gohl D.M."/>
            <person name="Silverstein K.A.T."/>
            <person name="Koren S."/>
            <person name="Bechman K.B."/>
            <person name="Herman A."/>
            <person name="Abrahante J.E."/>
            <person name="Garbe J."/>
        </authorList>
    </citation>
    <scope>NUCLEOTIDE SEQUENCE</scope>
    <source>
        <strain evidence="1">Duluth1</strain>
        <tissue evidence="1">Whole animal</tissue>
    </source>
</reference>
<proteinExistence type="predicted"/>
<accession>A0A9D4ED17</accession>
<dbReference type="EMBL" id="JAIWYP010000009">
    <property type="protein sequence ID" value="KAH3776819.1"/>
    <property type="molecule type" value="Genomic_DNA"/>
</dbReference>
<dbReference type="Proteomes" id="UP000828390">
    <property type="component" value="Unassembled WGS sequence"/>
</dbReference>
<evidence type="ECO:0000313" key="1">
    <source>
        <dbReference type="EMBL" id="KAH3776819.1"/>
    </source>
</evidence>
<dbReference type="AlphaFoldDB" id="A0A9D4ED17"/>
<reference evidence="1" key="1">
    <citation type="journal article" date="2019" name="bioRxiv">
        <title>The Genome of the Zebra Mussel, Dreissena polymorpha: A Resource for Invasive Species Research.</title>
        <authorList>
            <person name="McCartney M.A."/>
            <person name="Auch B."/>
            <person name="Kono T."/>
            <person name="Mallez S."/>
            <person name="Zhang Y."/>
            <person name="Obille A."/>
            <person name="Becker A."/>
            <person name="Abrahante J.E."/>
            <person name="Garbe J."/>
            <person name="Badalamenti J.P."/>
            <person name="Herman A."/>
            <person name="Mangelson H."/>
            <person name="Liachko I."/>
            <person name="Sullivan S."/>
            <person name="Sone E.D."/>
            <person name="Koren S."/>
            <person name="Silverstein K.A.T."/>
            <person name="Beckman K.B."/>
            <person name="Gohl D.M."/>
        </authorList>
    </citation>
    <scope>NUCLEOTIDE SEQUENCE</scope>
    <source>
        <strain evidence="1">Duluth1</strain>
        <tissue evidence="1">Whole animal</tissue>
    </source>
</reference>
<protein>
    <submittedName>
        <fullName evidence="1">Uncharacterized protein</fullName>
    </submittedName>
</protein>
<evidence type="ECO:0000313" key="2">
    <source>
        <dbReference type="Proteomes" id="UP000828390"/>
    </source>
</evidence>
<comment type="caution">
    <text evidence="1">The sequence shown here is derived from an EMBL/GenBank/DDBJ whole genome shotgun (WGS) entry which is preliminary data.</text>
</comment>